<dbReference type="RefSeq" id="WP_326835077.1">
    <property type="nucleotide sequence ID" value="NZ_CP142149.1"/>
</dbReference>
<dbReference type="Proteomes" id="UP001330812">
    <property type="component" value="Chromosome"/>
</dbReference>
<reference evidence="1 2" key="1">
    <citation type="journal article" date="2015" name="Int. J. Syst. Evol. Microbiol.">
        <title>Amycolatopsis rhabdoformis sp. nov., an actinomycete isolated from a tropical forest soil.</title>
        <authorList>
            <person name="Souza W.R."/>
            <person name="Silva R.E."/>
            <person name="Goodfellow M."/>
            <person name="Busarakam K."/>
            <person name="Figueiro F.S."/>
            <person name="Ferreira D."/>
            <person name="Rodrigues-Filho E."/>
            <person name="Moraes L.A.B."/>
            <person name="Zucchi T.D."/>
        </authorList>
    </citation>
    <scope>NUCLEOTIDE SEQUENCE [LARGE SCALE GENOMIC DNA]</scope>
    <source>
        <strain evidence="1 2">NCIMB 14900</strain>
    </source>
</reference>
<accession>A0ABZ1IFE7</accession>
<organism evidence="1 2">
    <name type="scientific">Amycolatopsis rhabdoformis</name>
    <dbReference type="NCBI Taxonomy" id="1448059"/>
    <lineage>
        <taxon>Bacteria</taxon>
        <taxon>Bacillati</taxon>
        <taxon>Actinomycetota</taxon>
        <taxon>Actinomycetes</taxon>
        <taxon>Pseudonocardiales</taxon>
        <taxon>Pseudonocardiaceae</taxon>
        <taxon>Amycolatopsis</taxon>
    </lineage>
</organism>
<evidence type="ECO:0000313" key="1">
    <source>
        <dbReference type="EMBL" id="WSE32269.1"/>
    </source>
</evidence>
<protein>
    <submittedName>
        <fullName evidence="1">Uncharacterized protein</fullName>
    </submittedName>
</protein>
<gene>
    <name evidence="1" type="ORF">VSH64_09125</name>
</gene>
<proteinExistence type="predicted"/>
<evidence type="ECO:0000313" key="2">
    <source>
        <dbReference type="Proteomes" id="UP001330812"/>
    </source>
</evidence>
<name>A0ABZ1IFE7_9PSEU</name>
<keyword evidence="2" id="KW-1185">Reference proteome</keyword>
<dbReference type="EMBL" id="CP142149">
    <property type="protein sequence ID" value="WSE32269.1"/>
    <property type="molecule type" value="Genomic_DNA"/>
</dbReference>
<sequence>MRIDEGTFPAEKIWHQASYQRRFSVFCERLLAEGIYDSIYYITSSPTDAKPDELVPQLDWQHFSSAVNARIAFLQGVGIPGDIGMLPI</sequence>